<dbReference type="PANTHER" id="PTHR30026:SF20">
    <property type="entry name" value="OUTER MEMBRANE PROTEIN TOLC"/>
    <property type="match status" value="1"/>
</dbReference>
<dbReference type="SUPFAM" id="SSF56954">
    <property type="entry name" value="Outer membrane efflux proteins (OEP)"/>
    <property type="match status" value="1"/>
</dbReference>
<keyword evidence="5 7" id="KW-0472">Membrane</keyword>
<evidence type="ECO:0000256" key="7">
    <source>
        <dbReference type="PIRNR" id="PIRNR001892"/>
    </source>
</evidence>
<dbReference type="Proteomes" id="UP000515733">
    <property type="component" value="Chromosome"/>
</dbReference>
<gene>
    <name evidence="8" type="ORF">DENOEST_3890</name>
</gene>
<proteinExistence type="inferred from homology"/>
<name>A0A6S6XYH6_9PROT</name>
<keyword evidence="3" id="KW-1134">Transmembrane beta strand</keyword>
<organism evidence="8 9">
    <name type="scientific">Denitratisoma oestradiolicum</name>
    <dbReference type="NCBI Taxonomy" id="311182"/>
    <lineage>
        <taxon>Bacteria</taxon>
        <taxon>Pseudomonadati</taxon>
        <taxon>Pseudomonadota</taxon>
        <taxon>Betaproteobacteria</taxon>
        <taxon>Nitrosomonadales</taxon>
        <taxon>Sterolibacteriaceae</taxon>
        <taxon>Denitratisoma</taxon>
    </lineage>
</organism>
<keyword evidence="6 7" id="KW-0998">Cell outer membrane</keyword>
<protein>
    <recommendedName>
        <fullName evidence="7">Protein CyaE</fullName>
    </recommendedName>
</protein>
<dbReference type="InterPro" id="IPR051906">
    <property type="entry name" value="TolC-like"/>
</dbReference>
<accession>A0A6S6XYH6</accession>
<comment type="subcellular location">
    <subcellularLocation>
        <location evidence="7">Cell outer membrane</location>
        <topology evidence="7">Peripheral membrane protein</topology>
    </subcellularLocation>
</comment>
<keyword evidence="7" id="KW-0204">Cytolysis</keyword>
<dbReference type="EMBL" id="LR778301">
    <property type="protein sequence ID" value="CAB1371044.1"/>
    <property type="molecule type" value="Genomic_DNA"/>
</dbReference>
<evidence type="ECO:0000313" key="9">
    <source>
        <dbReference type="Proteomes" id="UP000515733"/>
    </source>
</evidence>
<evidence type="ECO:0000313" key="8">
    <source>
        <dbReference type="EMBL" id="CAB1371044.1"/>
    </source>
</evidence>
<dbReference type="PANTHER" id="PTHR30026">
    <property type="entry name" value="OUTER MEMBRANE PROTEIN TOLC"/>
    <property type="match status" value="1"/>
</dbReference>
<dbReference type="PIRSF" id="PIRSF001892">
    <property type="entry name" value="CyaE"/>
    <property type="match status" value="1"/>
</dbReference>
<dbReference type="InterPro" id="IPR003423">
    <property type="entry name" value="OMP_efflux"/>
</dbReference>
<dbReference type="InterPro" id="IPR028351">
    <property type="entry name" value="CyaE"/>
</dbReference>
<dbReference type="KEGG" id="doe:DENOEST_3890"/>
<dbReference type="GO" id="GO:0015288">
    <property type="term" value="F:porin activity"/>
    <property type="evidence" value="ECO:0007669"/>
    <property type="project" value="TreeGrafter"/>
</dbReference>
<dbReference type="GO" id="GO:0009279">
    <property type="term" value="C:cell outer membrane"/>
    <property type="evidence" value="ECO:0007669"/>
    <property type="project" value="UniProtKB-SubCell"/>
</dbReference>
<dbReference type="GO" id="GO:0015562">
    <property type="term" value="F:efflux transmembrane transporter activity"/>
    <property type="evidence" value="ECO:0007669"/>
    <property type="project" value="InterPro"/>
</dbReference>
<evidence type="ECO:0000256" key="1">
    <source>
        <dbReference type="ARBA" id="ARBA00007613"/>
    </source>
</evidence>
<evidence type="ECO:0000256" key="4">
    <source>
        <dbReference type="ARBA" id="ARBA00022692"/>
    </source>
</evidence>
<evidence type="ECO:0000256" key="5">
    <source>
        <dbReference type="ARBA" id="ARBA00023136"/>
    </source>
</evidence>
<reference evidence="8 9" key="1">
    <citation type="submission" date="2020-03" db="EMBL/GenBank/DDBJ databases">
        <authorList>
            <consortium name="Genoscope - CEA"/>
            <person name="William W."/>
        </authorList>
    </citation>
    <scope>NUCLEOTIDE SEQUENCE [LARGE SCALE GENOMIC DNA]</scope>
    <source>
        <strain evidence="9">DSM 16959</strain>
    </source>
</reference>
<evidence type="ECO:0000256" key="6">
    <source>
        <dbReference type="ARBA" id="ARBA00023237"/>
    </source>
</evidence>
<dbReference type="Pfam" id="PF02321">
    <property type="entry name" value="OEP"/>
    <property type="match status" value="2"/>
</dbReference>
<comment type="similarity">
    <text evidence="1 7">Belongs to the outer membrane factor (OMF) (TC 1.B.17) family.</text>
</comment>
<dbReference type="GO" id="GO:1990281">
    <property type="term" value="C:efflux pump complex"/>
    <property type="evidence" value="ECO:0007669"/>
    <property type="project" value="TreeGrafter"/>
</dbReference>
<evidence type="ECO:0000256" key="2">
    <source>
        <dbReference type="ARBA" id="ARBA00022448"/>
    </source>
</evidence>
<keyword evidence="2 7" id="KW-0813">Transport</keyword>
<comment type="function">
    <text evidence="7">CyaE is necessary for transport of calmodulin-sensitive adenylate cyclase-hemolysin (cyclolysin).</text>
</comment>
<sequence length="455" mass="47376">MLSRTLSTCLLIGLALSAGAEEGWDPLAVGSLTASPPSPCQALDPGRELTLADAIDGALCANPQSREAWANARVQAAQVGVARAAYLPSLNATAATARVRTGDTTRDQRSIAASLSWLILDFGGRAAGLESARQLLAAANATQDATVQSLLLATLQAYYQTQALGASREAALASERAAETSFRAAEARYKVGSAAPADQLQARTAWSQAQLNRIAVEGRLKTAQGALNTLMGRDAQRPLLLAGLAQGALPANFEQDLDALVAEARRRRPDLMAAAAQTQAARAGIDGARAAHLPSLSLGLTASDTHNAGLGDTRGGTVGLTLNVPLFAGFATTYKVRAAEAQAESRMAAQERLNLQVAQDVWNAYQALVTATQTTRSSADLLASAEQADKVARGRYQAGVGSLLDLLNAQSALASARQQRVQSLFDWNVSRAALAQSMGALDLGLIQNLQEGSTP</sequence>
<keyword evidence="9" id="KW-1185">Reference proteome</keyword>
<evidence type="ECO:0000256" key="3">
    <source>
        <dbReference type="ARBA" id="ARBA00022452"/>
    </source>
</evidence>
<dbReference type="RefSeq" id="WP_145772035.1">
    <property type="nucleotide sequence ID" value="NZ_LR778301.1"/>
</dbReference>
<keyword evidence="4" id="KW-0812">Transmembrane</keyword>
<dbReference type="OrthoDB" id="8553524at2"/>
<dbReference type="AlphaFoldDB" id="A0A6S6XYH6"/>
<keyword evidence="7" id="KW-0354">Hemolysis</keyword>
<dbReference type="GO" id="GO:0031640">
    <property type="term" value="P:killing of cells of another organism"/>
    <property type="evidence" value="ECO:0007669"/>
    <property type="project" value="UniProtKB-KW"/>
</dbReference>
<dbReference type="Gene3D" id="1.20.1600.10">
    <property type="entry name" value="Outer membrane efflux proteins (OEP)"/>
    <property type="match status" value="1"/>
</dbReference>